<evidence type="ECO:0000313" key="2">
    <source>
        <dbReference type="Proteomes" id="UP000434475"/>
    </source>
</evidence>
<dbReference type="AlphaFoldDB" id="A0A6I2R2T4"/>
<comment type="caution">
    <text evidence="1">The sequence shown here is derived from an EMBL/GenBank/DDBJ whole genome shotgun (WGS) entry which is preliminary data.</text>
</comment>
<proteinExistence type="predicted"/>
<sequence length="146" mass="17519">MAWLNLNSYERQEYVELRLNAPKAEKILLEFNPLKISDTPDWNPAWEEWHCYRNPLRIYQQDYEILVDYFNKIYPIKDAFDGTLEQEFSVCFDNWIGKNDWIKIIFEIEKDLNGVLDGERIFLTGFLEWLKEALKYSSIIVVEGNL</sequence>
<evidence type="ECO:0000313" key="1">
    <source>
        <dbReference type="EMBL" id="MSB20555.1"/>
    </source>
</evidence>
<dbReference type="EMBL" id="WKPR01000013">
    <property type="protein sequence ID" value="MSB20555.1"/>
    <property type="molecule type" value="Genomic_DNA"/>
</dbReference>
<gene>
    <name evidence="1" type="ORF">GKE97_13650</name>
</gene>
<dbReference type="Proteomes" id="UP000434475">
    <property type="component" value="Unassembled WGS sequence"/>
</dbReference>
<organism evidence="1 2">
    <name type="scientific">Flavonifractor plautii</name>
    <name type="common">Fusobacterium plautii</name>
    <dbReference type="NCBI Taxonomy" id="292800"/>
    <lineage>
        <taxon>Bacteria</taxon>
        <taxon>Bacillati</taxon>
        <taxon>Bacillota</taxon>
        <taxon>Clostridia</taxon>
        <taxon>Eubacteriales</taxon>
        <taxon>Oscillospiraceae</taxon>
        <taxon>Flavonifractor</taxon>
    </lineage>
</organism>
<dbReference type="RefSeq" id="WP_044945476.1">
    <property type="nucleotide sequence ID" value="NZ_JADMVA010000066.1"/>
</dbReference>
<accession>A0A6I2R2T4</accession>
<name>A0A6I2R2T4_FLAPL</name>
<reference evidence="1 2" key="1">
    <citation type="journal article" date="2019" name="Nat. Med.">
        <title>A library of human gut bacterial isolates paired with longitudinal multiomics data enables mechanistic microbiome research.</title>
        <authorList>
            <person name="Poyet M."/>
            <person name="Groussin M."/>
            <person name="Gibbons S.M."/>
            <person name="Avila-Pacheco J."/>
            <person name="Jiang X."/>
            <person name="Kearney S.M."/>
            <person name="Perrotta A.R."/>
            <person name="Berdy B."/>
            <person name="Zhao S."/>
            <person name="Lieberman T.D."/>
            <person name="Swanson P.K."/>
            <person name="Smith M."/>
            <person name="Roesemann S."/>
            <person name="Alexander J.E."/>
            <person name="Rich S.A."/>
            <person name="Livny J."/>
            <person name="Vlamakis H."/>
            <person name="Clish C."/>
            <person name="Bullock K."/>
            <person name="Deik A."/>
            <person name="Scott J."/>
            <person name="Pierce K.A."/>
            <person name="Xavier R.J."/>
            <person name="Alm E.J."/>
        </authorList>
    </citation>
    <scope>NUCLEOTIDE SEQUENCE [LARGE SCALE GENOMIC DNA]</scope>
    <source>
        <strain evidence="1 2">BIOML-A2</strain>
    </source>
</reference>
<protein>
    <submittedName>
        <fullName evidence="1">BdrN protein</fullName>
    </submittedName>
</protein>